<dbReference type="PANTHER" id="PTHR47473:SF1">
    <property type="entry name" value="METHYLTRANSFERASE DOMAIN-CONTAINING PROTEIN"/>
    <property type="match status" value="1"/>
</dbReference>
<dbReference type="EMBL" id="NRRY01000013">
    <property type="protein sequence ID" value="MBK1618758.1"/>
    <property type="molecule type" value="Genomic_DNA"/>
</dbReference>
<evidence type="ECO:0000259" key="1">
    <source>
        <dbReference type="Pfam" id="PF13649"/>
    </source>
</evidence>
<dbReference type="PANTHER" id="PTHR47473">
    <property type="entry name" value="BTA1P"/>
    <property type="match status" value="1"/>
</dbReference>
<keyword evidence="3" id="KW-1185">Reference proteome</keyword>
<gene>
    <name evidence="2" type="ORF">CKO42_09995</name>
</gene>
<dbReference type="CDD" id="cd02440">
    <property type="entry name" value="AdoMet_MTases"/>
    <property type="match status" value="1"/>
</dbReference>
<comment type="caution">
    <text evidence="2">The sequence shown here is derived from an EMBL/GenBank/DDBJ whole genome shotgun (WGS) entry which is preliminary data.</text>
</comment>
<dbReference type="GO" id="GO:0032259">
    <property type="term" value="P:methylation"/>
    <property type="evidence" value="ECO:0007669"/>
    <property type="project" value="UniProtKB-KW"/>
</dbReference>
<dbReference type="InterPro" id="IPR029063">
    <property type="entry name" value="SAM-dependent_MTases_sf"/>
</dbReference>
<dbReference type="Proteomes" id="UP001138768">
    <property type="component" value="Unassembled WGS sequence"/>
</dbReference>
<dbReference type="RefSeq" id="WP_200243048.1">
    <property type="nucleotide sequence ID" value="NZ_NRRY01000013.1"/>
</dbReference>
<dbReference type="AlphaFoldDB" id="A0A9X0W856"/>
<evidence type="ECO:0000313" key="3">
    <source>
        <dbReference type="Proteomes" id="UP001138768"/>
    </source>
</evidence>
<proteinExistence type="predicted"/>
<evidence type="ECO:0000313" key="2">
    <source>
        <dbReference type="EMBL" id="MBK1618758.1"/>
    </source>
</evidence>
<dbReference type="InterPro" id="IPR041698">
    <property type="entry name" value="Methyltransf_25"/>
</dbReference>
<name>A0A9X0W856_9GAMM</name>
<keyword evidence="2" id="KW-0808">Transferase</keyword>
<organism evidence="2 3">
    <name type="scientific">Lamprobacter modestohalophilus</name>
    <dbReference type="NCBI Taxonomy" id="1064514"/>
    <lineage>
        <taxon>Bacteria</taxon>
        <taxon>Pseudomonadati</taxon>
        <taxon>Pseudomonadota</taxon>
        <taxon>Gammaproteobacteria</taxon>
        <taxon>Chromatiales</taxon>
        <taxon>Chromatiaceae</taxon>
        <taxon>Lamprobacter</taxon>
    </lineage>
</organism>
<keyword evidence="2" id="KW-0489">Methyltransferase</keyword>
<dbReference type="SUPFAM" id="SSF53335">
    <property type="entry name" value="S-adenosyl-L-methionine-dependent methyltransferases"/>
    <property type="match status" value="1"/>
</dbReference>
<sequence length="247" mass="27231">MAVAAVTAELKVLLALLRGQPRAGSHAERLEAFYAPQAGRYDAFRERLLHGRGELVADLIVAQAVPPGGHLVELGAGTGRNLLFFGDRLAALARIDAVDLCPSLVSEARQRTAAMANVQIHEADACRWQPEAPVDTVYLAYSLTMIPDWRAAIDNAIAMLKPGGHLGVVDFYVSAPEPAPGLVRHSPFARAFWPRWFRHDGVHLEPERLAYLRQSLPDHCLTEAMAPVPYLPGLRVPYYRFVGRRDN</sequence>
<protein>
    <submittedName>
        <fullName evidence="2">SAM-dependent methyltransferase</fullName>
    </submittedName>
</protein>
<dbReference type="Pfam" id="PF13649">
    <property type="entry name" value="Methyltransf_25"/>
    <property type="match status" value="1"/>
</dbReference>
<feature type="domain" description="Methyltransferase" evidence="1">
    <location>
        <begin position="72"/>
        <end position="164"/>
    </location>
</feature>
<accession>A0A9X0W856</accession>
<reference evidence="2 3" key="1">
    <citation type="journal article" date="2020" name="Microorganisms">
        <title>Osmotic Adaptation and Compatible Solute Biosynthesis of Phototrophic Bacteria as Revealed from Genome Analyses.</title>
        <authorList>
            <person name="Imhoff J.F."/>
            <person name="Rahn T."/>
            <person name="Kunzel S."/>
            <person name="Keller A."/>
            <person name="Neulinger S.C."/>
        </authorList>
    </citation>
    <scope>NUCLEOTIDE SEQUENCE [LARGE SCALE GENOMIC DNA]</scope>
    <source>
        <strain evidence="2 3">DSM 25653</strain>
    </source>
</reference>
<dbReference type="GO" id="GO:0008168">
    <property type="term" value="F:methyltransferase activity"/>
    <property type="evidence" value="ECO:0007669"/>
    <property type="project" value="UniProtKB-KW"/>
</dbReference>
<dbReference type="Gene3D" id="3.40.50.150">
    <property type="entry name" value="Vaccinia Virus protein VP39"/>
    <property type="match status" value="1"/>
</dbReference>